<dbReference type="Gene3D" id="2.60.40.10">
    <property type="entry name" value="Immunoglobulins"/>
    <property type="match status" value="1"/>
</dbReference>
<sequence>MESLSISPTIARCLSEGDHFYISIRNEGETRFAFKIKISNTAYYKVSENYGFVNPTSTKIIGILRLNGRPGNTKLCVCFATTQPNETQTPNSIIPQGSDGEFYKLIILKAVPHFEQNNALSNSVSDD</sequence>
<feature type="domain" description="MSP" evidence="2">
    <location>
        <begin position="1"/>
        <end position="127"/>
    </location>
</feature>
<protein>
    <recommendedName>
        <fullName evidence="1">Major sperm protein</fullName>
    </recommendedName>
</protein>
<evidence type="ECO:0000313" key="3">
    <source>
        <dbReference type="EMBL" id="CAD2193006.1"/>
    </source>
</evidence>
<evidence type="ECO:0000259" key="2">
    <source>
        <dbReference type="PROSITE" id="PS50202"/>
    </source>
</evidence>
<keyword evidence="1" id="KW-0206">Cytoskeleton</keyword>
<dbReference type="SUPFAM" id="SSF49354">
    <property type="entry name" value="PapD-like"/>
    <property type="match status" value="1"/>
</dbReference>
<dbReference type="PANTHER" id="PTHR22947:SF39">
    <property type="entry name" value="MSP DOMAIN-CONTAINING PROTEIN"/>
    <property type="match status" value="1"/>
</dbReference>
<dbReference type="EMBL" id="CAJEWN010000995">
    <property type="protein sequence ID" value="CAD2193006.1"/>
    <property type="molecule type" value="Genomic_DNA"/>
</dbReference>
<dbReference type="InterPro" id="IPR013783">
    <property type="entry name" value="Ig-like_fold"/>
</dbReference>
<name>A0A6V7X105_MELEN</name>
<keyword evidence="1" id="KW-0963">Cytoplasm</keyword>
<dbReference type="InterPro" id="IPR008962">
    <property type="entry name" value="PapD-like_sf"/>
</dbReference>
<proteinExistence type="predicted"/>
<dbReference type="PROSITE" id="PS50202">
    <property type="entry name" value="MSP"/>
    <property type="match status" value="1"/>
</dbReference>
<evidence type="ECO:0000256" key="1">
    <source>
        <dbReference type="RuleBase" id="RU003425"/>
    </source>
</evidence>
<comment type="caution">
    <text evidence="3">The sequence shown here is derived from an EMBL/GenBank/DDBJ whole genome shotgun (WGS) entry which is preliminary data.</text>
</comment>
<gene>
    <name evidence="3" type="ORF">MENT_LOCUS45931</name>
</gene>
<dbReference type="Proteomes" id="UP000580250">
    <property type="component" value="Unassembled WGS sequence"/>
</dbReference>
<reference evidence="3 4" key="1">
    <citation type="submission" date="2020-08" db="EMBL/GenBank/DDBJ databases">
        <authorList>
            <person name="Koutsovoulos G."/>
            <person name="Danchin GJ E."/>
        </authorList>
    </citation>
    <scope>NUCLEOTIDE SEQUENCE [LARGE SCALE GENOMIC DNA]</scope>
</reference>
<comment type="function">
    <text evidence="1">Central component in molecular interactions underlying sperm crawling. Forms an extensive filament system that extends from sperm villipoda, along the leading edge of the pseudopod.</text>
</comment>
<organism evidence="3 4">
    <name type="scientific">Meloidogyne enterolobii</name>
    <name type="common">Root-knot nematode worm</name>
    <name type="synonym">Meloidogyne mayaguensis</name>
    <dbReference type="NCBI Taxonomy" id="390850"/>
    <lineage>
        <taxon>Eukaryota</taxon>
        <taxon>Metazoa</taxon>
        <taxon>Ecdysozoa</taxon>
        <taxon>Nematoda</taxon>
        <taxon>Chromadorea</taxon>
        <taxon>Rhabditida</taxon>
        <taxon>Tylenchina</taxon>
        <taxon>Tylenchomorpha</taxon>
        <taxon>Tylenchoidea</taxon>
        <taxon>Meloidogynidae</taxon>
        <taxon>Meloidogyninae</taxon>
        <taxon>Meloidogyne</taxon>
    </lineage>
</organism>
<evidence type="ECO:0000313" key="4">
    <source>
        <dbReference type="Proteomes" id="UP000580250"/>
    </source>
</evidence>
<dbReference type="InterPro" id="IPR000535">
    <property type="entry name" value="MSP_dom"/>
</dbReference>
<dbReference type="Pfam" id="PF00635">
    <property type="entry name" value="Motile_Sperm"/>
    <property type="match status" value="1"/>
</dbReference>
<accession>A0A6V7X105</accession>
<dbReference type="AlphaFoldDB" id="A0A6V7X105"/>
<dbReference type="InterPro" id="IPR051774">
    <property type="entry name" value="Sperm-specific_class_P"/>
</dbReference>
<dbReference type="PANTHER" id="PTHR22947">
    <property type="entry name" value="MAJOR SPERM PROTEIN"/>
    <property type="match status" value="1"/>
</dbReference>